<dbReference type="Proteomes" id="UP000236551">
    <property type="component" value="Chromosome"/>
</dbReference>
<protein>
    <submittedName>
        <fullName evidence="1">Uncharacterized protein</fullName>
    </submittedName>
</protein>
<evidence type="ECO:0000313" key="1">
    <source>
        <dbReference type="EMBL" id="ATZ30872.1"/>
    </source>
</evidence>
<accession>A0A1D8F942</accession>
<dbReference type="AlphaFoldDB" id="A0A1D8F942"/>
<proteinExistence type="predicted"/>
<name>A0A1D8F942_ECOLX</name>
<organism evidence="1 2">
    <name type="scientific">Escherichia coli</name>
    <dbReference type="NCBI Taxonomy" id="562"/>
    <lineage>
        <taxon>Bacteria</taxon>
        <taxon>Pseudomonadati</taxon>
        <taxon>Pseudomonadota</taxon>
        <taxon>Gammaproteobacteria</taxon>
        <taxon>Enterobacterales</taxon>
        <taxon>Enterobacteriaceae</taxon>
        <taxon>Escherichia</taxon>
    </lineage>
</organism>
<gene>
    <name evidence="1" type="ORF">CV83915_00499</name>
</gene>
<reference evidence="1 2" key="1">
    <citation type="submission" date="2017-11" db="EMBL/GenBank/DDBJ databases">
        <title>Escherichia coli CV839-15 Genome sequencing and assembly.</title>
        <authorList>
            <person name="Li Z."/>
            <person name="Song N."/>
            <person name="Li W."/>
            <person name="Philip H.R."/>
            <person name="Bu Z."/>
            <person name="Siguo L."/>
        </authorList>
    </citation>
    <scope>NUCLEOTIDE SEQUENCE [LARGE SCALE GENOMIC DNA]</scope>
    <source>
        <strain evidence="1 2">CV839-15</strain>
    </source>
</reference>
<evidence type="ECO:0000313" key="2">
    <source>
        <dbReference type="Proteomes" id="UP000236551"/>
    </source>
</evidence>
<sequence>MPVFHAEKQRNYQRNRLGITLQKYFHLPVRTATRSPLTA</sequence>
<dbReference type="EMBL" id="CP024978">
    <property type="protein sequence ID" value="ATZ30872.1"/>
    <property type="molecule type" value="Genomic_DNA"/>
</dbReference>